<evidence type="ECO:0000256" key="6">
    <source>
        <dbReference type="SAM" id="MobiDB-lite"/>
    </source>
</evidence>
<dbReference type="EMBL" id="JACIJD010000002">
    <property type="protein sequence ID" value="MBB5692499.1"/>
    <property type="molecule type" value="Genomic_DNA"/>
</dbReference>
<evidence type="ECO:0000313" key="8">
    <source>
        <dbReference type="EMBL" id="MBB5692499.1"/>
    </source>
</evidence>
<dbReference type="GO" id="GO:0005886">
    <property type="term" value="C:plasma membrane"/>
    <property type="evidence" value="ECO:0007669"/>
    <property type="project" value="UniProtKB-SubCell"/>
</dbReference>
<dbReference type="InterPro" id="IPR043428">
    <property type="entry name" value="LivM-like"/>
</dbReference>
<feature type="region of interest" description="Disordered" evidence="6">
    <location>
        <begin position="308"/>
        <end position="331"/>
    </location>
</feature>
<keyword evidence="3 7" id="KW-0812">Transmembrane</keyword>
<accession>A0A840Y105</accession>
<gene>
    <name evidence="8" type="ORF">FHS87_000514</name>
</gene>
<sequence>MTGRARLLLPVLVLAGLAAAPFLGFDTGFAYTLMARAMILGMAALSLSLLVGGAGLVSLGQAAMLGIGAYAVAALDHAGVTNALVVFPAAALLAGLFALVTGAVSLRTSGVHFIMITLAFGQMAFFTASSLSALGGDDGYTLYGRTEWMGTRLLEDRAAFHFILLALLAGTWLLLSALIDSRFGRVLRASRENALRAQAVGFSPFPYRLVAYTVAGAISGLAGALLANATEFVSPATLAWGRSGELLFMVILGGVGQLYGAILGALAIVLLEEWLSHLLNYWRLAFGPLLILSVLFLRNGLAGITAPPRRRRAPPKAAAPKAATLEARADA</sequence>
<keyword evidence="9" id="KW-1185">Reference proteome</keyword>
<feature type="transmembrane region" description="Helical" evidence="7">
    <location>
        <begin position="113"/>
        <end position="134"/>
    </location>
</feature>
<evidence type="ECO:0000256" key="5">
    <source>
        <dbReference type="ARBA" id="ARBA00023136"/>
    </source>
</evidence>
<feature type="transmembrane region" description="Helical" evidence="7">
    <location>
        <begin position="158"/>
        <end position="179"/>
    </location>
</feature>
<reference evidence="8 9" key="1">
    <citation type="submission" date="2020-08" db="EMBL/GenBank/DDBJ databases">
        <title>Genomic Encyclopedia of Type Strains, Phase IV (KMG-IV): sequencing the most valuable type-strain genomes for metagenomic binning, comparative biology and taxonomic classification.</title>
        <authorList>
            <person name="Goeker M."/>
        </authorList>
    </citation>
    <scope>NUCLEOTIDE SEQUENCE [LARGE SCALE GENOMIC DNA]</scope>
    <source>
        <strain evidence="8 9">DSM 25622</strain>
    </source>
</reference>
<feature type="transmembrane region" description="Helical" evidence="7">
    <location>
        <begin position="281"/>
        <end position="301"/>
    </location>
</feature>
<evidence type="ECO:0000256" key="7">
    <source>
        <dbReference type="SAM" id="Phobius"/>
    </source>
</evidence>
<keyword evidence="2" id="KW-1003">Cell membrane</keyword>
<dbReference type="InterPro" id="IPR001851">
    <property type="entry name" value="ABC_transp_permease"/>
</dbReference>
<dbReference type="CDD" id="cd06581">
    <property type="entry name" value="TM_PBP1_LivM_like"/>
    <property type="match status" value="1"/>
</dbReference>
<comment type="caution">
    <text evidence="8">The sequence shown here is derived from an EMBL/GenBank/DDBJ whole genome shotgun (WGS) entry which is preliminary data.</text>
</comment>
<name>A0A840Y105_9PROT</name>
<evidence type="ECO:0000313" key="9">
    <source>
        <dbReference type="Proteomes" id="UP000580654"/>
    </source>
</evidence>
<keyword evidence="5 7" id="KW-0472">Membrane</keyword>
<feature type="transmembrane region" description="Helical" evidence="7">
    <location>
        <begin position="85"/>
        <end position="106"/>
    </location>
</feature>
<comment type="subcellular location">
    <subcellularLocation>
        <location evidence="1">Cell membrane</location>
        <topology evidence="1">Multi-pass membrane protein</topology>
    </subcellularLocation>
</comment>
<dbReference type="AlphaFoldDB" id="A0A840Y105"/>
<proteinExistence type="predicted"/>
<evidence type="ECO:0000256" key="1">
    <source>
        <dbReference type="ARBA" id="ARBA00004651"/>
    </source>
</evidence>
<feature type="transmembrane region" description="Helical" evidence="7">
    <location>
        <begin position="246"/>
        <end position="269"/>
    </location>
</feature>
<evidence type="ECO:0000256" key="2">
    <source>
        <dbReference type="ARBA" id="ARBA00022475"/>
    </source>
</evidence>
<evidence type="ECO:0000256" key="3">
    <source>
        <dbReference type="ARBA" id="ARBA00022692"/>
    </source>
</evidence>
<protein>
    <submittedName>
        <fullName evidence="8">Branched-chain amino acid transport system permease protein</fullName>
    </submittedName>
</protein>
<dbReference type="PANTHER" id="PTHR30482">
    <property type="entry name" value="HIGH-AFFINITY BRANCHED-CHAIN AMINO ACID TRANSPORT SYSTEM PERMEASE"/>
    <property type="match status" value="1"/>
</dbReference>
<keyword evidence="4 7" id="KW-1133">Transmembrane helix</keyword>
<evidence type="ECO:0000256" key="4">
    <source>
        <dbReference type="ARBA" id="ARBA00022989"/>
    </source>
</evidence>
<dbReference type="PANTHER" id="PTHR30482:SF17">
    <property type="entry name" value="ABC TRANSPORTER ATP-BINDING PROTEIN"/>
    <property type="match status" value="1"/>
</dbReference>
<dbReference type="RefSeq" id="WP_184513557.1">
    <property type="nucleotide sequence ID" value="NZ_JACIJD010000002.1"/>
</dbReference>
<organism evidence="8 9">
    <name type="scientific">Muricoccus pecuniae</name>
    <dbReference type="NCBI Taxonomy" id="693023"/>
    <lineage>
        <taxon>Bacteria</taxon>
        <taxon>Pseudomonadati</taxon>
        <taxon>Pseudomonadota</taxon>
        <taxon>Alphaproteobacteria</taxon>
        <taxon>Acetobacterales</taxon>
        <taxon>Roseomonadaceae</taxon>
        <taxon>Muricoccus</taxon>
    </lineage>
</organism>
<dbReference type="Pfam" id="PF02653">
    <property type="entry name" value="BPD_transp_2"/>
    <property type="match status" value="1"/>
</dbReference>
<dbReference type="GO" id="GO:0015658">
    <property type="term" value="F:branched-chain amino acid transmembrane transporter activity"/>
    <property type="evidence" value="ECO:0007669"/>
    <property type="project" value="InterPro"/>
</dbReference>
<dbReference type="Proteomes" id="UP000580654">
    <property type="component" value="Unassembled WGS sequence"/>
</dbReference>